<reference evidence="1 2" key="1">
    <citation type="submission" date="2019-06" db="EMBL/GenBank/DDBJ databases">
        <title>Draft genomes of female and male turbot (Scophthalmus maximus).</title>
        <authorList>
            <person name="Xu H."/>
            <person name="Xu X.-W."/>
            <person name="Shao C."/>
            <person name="Chen S."/>
        </authorList>
    </citation>
    <scope>NUCLEOTIDE SEQUENCE [LARGE SCALE GENOMIC DNA]</scope>
    <source>
        <strain evidence="1">Ysfricsl-2016a</strain>
        <tissue evidence="1">Blood</tissue>
    </source>
</reference>
<organism evidence="1 2">
    <name type="scientific">Scophthalmus maximus</name>
    <name type="common">Turbot</name>
    <name type="synonym">Psetta maxima</name>
    <dbReference type="NCBI Taxonomy" id="52904"/>
    <lineage>
        <taxon>Eukaryota</taxon>
        <taxon>Metazoa</taxon>
        <taxon>Chordata</taxon>
        <taxon>Craniata</taxon>
        <taxon>Vertebrata</taxon>
        <taxon>Euteleostomi</taxon>
        <taxon>Actinopterygii</taxon>
        <taxon>Neopterygii</taxon>
        <taxon>Teleostei</taxon>
        <taxon>Neoteleostei</taxon>
        <taxon>Acanthomorphata</taxon>
        <taxon>Carangaria</taxon>
        <taxon>Pleuronectiformes</taxon>
        <taxon>Pleuronectoidei</taxon>
        <taxon>Scophthalmidae</taxon>
        <taxon>Scophthalmus</taxon>
    </lineage>
</organism>
<evidence type="ECO:0000313" key="1">
    <source>
        <dbReference type="EMBL" id="KAF0042547.1"/>
    </source>
</evidence>
<name>A0A6A4T894_SCOMX</name>
<gene>
    <name evidence="1" type="ORF">F2P81_006079</name>
</gene>
<accession>A0A6A4T894</accession>
<protein>
    <submittedName>
        <fullName evidence="1">Uncharacterized protein</fullName>
    </submittedName>
</protein>
<comment type="caution">
    <text evidence="1">The sequence shown here is derived from an EMBL/GenBank/DDBJ whole genome shotgun (WGS) entry which is preliminary data.</text>
</comment>
<proteinExistence type="predicted"/>
<evidence type="ECO:0000313" key="2">
    <source>
        <dbReference type="Proteomes" id="UP000438429"/>
    </source>
</evidence>
<sequence>MAVKSEVARRTDMMDCHIPSAAHNATITGPKCRRRQSIKAIRADGGLSQERVPANNAQTDQKTLSAFSVAAVNPRFMAVEDEDVVQWTKDCSPGPSYVCRHASFVYY</sequence>
<dbReference type="Proteomes" id="UP000438429">
    <property type="component" value="Unassembled WGS sequence"/>
</dbReference>
<dbReference type="EMBL" id="VEVO01000005">
    <property type="protein sequence ID" value="KAF0042547.1"/>
    <property type="molecule type" value="Genomic_DNA"/>
</dbReference>
<dbReference type="AlphaFoldDB" id="A0A6A4T894"/>